<keyword evidence="1" id="KW-0732">Signal</keyword>
<dbReference type="Proteomes" id="UP001143362">
    <property type="component" value="Unassembled WGS sequence"/>
</dbReference>
<feature type="signal peptide" evidence="1">
    <location>
        <begin position="1"/>
        <end position="22"/>
    </location>
</feature>
<sequence length="91" mass="9910">MKTLFKVVTTSVLLGLSLNAMAAKPTSIVFESNGTGADGKEYSNYQVKCSNGKNYPLTAWDNRKKWCVGDETSEACEKKQIKAAKKACKGK</sequence>
<name>A0ABT3TC36_9GAMM</name>
<keyword evidence="3" id="KW-1185">Reference proteome</keyword>
<evidence type="ECO:0000313" key="2">
    <source>
        <dbReference type="EMBL" id="MCX2979381.1"/>
    </source>
</evidence>
<dbReference type="RefSeq" id="WP_279243384.1">
    <property type="nucleotide sequence ID" value="NZ_SHNN01000001.1"/>
</dbReference>
<protein>
    <submittedName>
        <fullName evidence="2">Uncharacterized protein</fullName>
    </submittedName>
</protein>
<reference evidence="2" key="1">
    <citation type="submission" date="2019-02" db="EMBL/GenBank/DDBJ databases">
        <authorList>
            <person name="Li S.-H."/>
        </authorList>
    </citation>
    <scope>NUCLEOTIDE SEQUENCE</scope>
    <source>
        <strain evidence="2">IMCC14734</strain>
    </source>
</reference>
<evidence type="ECO:0000256" key="1">
    <source>
        <dbReference type="SAM" id="SignalP"/>
    </source>
</evidence>
<accession>A0ABT3TC36</accession>
<organism evidence="2 3">
    <name type="scientific">Candidatus Litorirhabdus singularis</name>
    <dbReference type="NCBI Taxonomy" id="2518993"/>
    <lineage>
        <taxon>Bacteria</taxon>
        <taxon>Pseudomonadati</taxon>
        <taxon>Pseudomonadota</taxon>
        <taxon>Gammaproteobacteria</taxon>
        <taxon>Cellvibrionales</taxon>
        <taxon>Halieaceae</taxon>
        <taxon>Candidatus Litorirhabdus</taxon>
    </lineage>
</organism>
<feature type="chain" id="PRO_5045447104" evidence="1">
    <location>
        <begin position="23"/>
        <end position="91"/>
    </location>
</feature>
<gene>
    <name evidence="2" type="ORF">EYC98_00720</name>
</gene>
<dbReference type="EMBL" id="SHNN01000001">
    <property type="protein sequence ID" value="MCX2979381.1"/>
    <property type="molecule type" value="Genomic_DNA"/>
</dbReference>
<proteinExistence type="predicted"/>
<comment type="caution">
    <text evidence="2">The sequence shown here is derived from an EMBL/GenBank/DDBJ whole genome shotgun (WGS) entry which is preliminary data.</text>
</comment>
<evidence type="ECO:0000313" key="3">
    <source>
        <dbReference type="Proteomes" id="UP001143362"/>
    </source>
</evidence>